<dbReference type="PANTHER" id="PTHR30469:SF15">
    <property type="entry name" value="HLYD FAMILY OF SECRETION PROTEINS"/>
    <property type="match status" value="1"/>
</dbReference>
<evidence type="ECO:0000256" key="1">
    <source>
        <dbReference type="ARBA" id="ARBA00009477"/>
    </source>
</evidence>
<proteinExistence type="inferred from homology"/>
<keyword evidence="2" id="KW-0175">Coiled coil</keyword>
<name>A0ABV7J4T4_9GAMM</name>
<sequence length="348" mass="38139">MQPFKNNIWMSLFFLFAVASLHAQQGPPPATVQVTEVVAMEMAPTRLVAAYSKARFITTIQAESSGRVIEIANVGQIVNAGEPLGLIADEEYALRVAELKGAIDSQLAQVEFLQSEAVRLQSLETKNLTSGTALDKNNADLKTAKADLNQARSRLEQLQNDISKLTPKAPFNGFVTQQIAQPGQYLNAGQNLLEIMSSDDLEIIAQLPFKMKEVIQIGNQWQYVDSRGKTYQATVERFIPAATSDSRQIQVHLKDHSDQLLPGEPIQLKVPESLPQTVTAVPRDALVLRRQGAHIFIIRDNAAIKIAVSTGLAEGDLITVTGAVEPGDLVVTRGNERLRDQQNVIILE</sequence>
<reference evidence="6" key="1">
    <citation type="journal article" date="2019" name="Int. J. Syst. Evol. Microbiol.">
        <title>The Global Catalogue of Microorganisms (GCM) 10K type strain sequencing project: providing services to taxonomists for standard genome sequencing and annotation.</title>
        <authorList>
            <consortium name="The Broad Institute Genomics Platform"/>
            <consortium name="The Broad Institute Genome Sequencing Center for Infectious Disease"/>
            <person name="Wu L."/>
            <person name="Ma J."/>
        </authorList>
    </citation>
    <scope>NUCLEOTIDE SEQUENCE [LARGE SCALE GENOMIC DNA]</scope>
    <source>
        <strain evidence="6">KCTC 42953</strain>
    </source>
</reference>
<feature type="chain" id="PRO_5047302878" evidence="3">
    <location>
        <begin position="24"/>
        <end position="348"/>
    </location>
</feature>
<evidence type="ECO:0000313" key="6">
    <source>
        <dbReference type="Proteomes" id="UP001595533"/>
    </source>
</evidence>
<feature type="domain" description="YknX-like C-terminal permuted SH3-like" evidence="4">
    <location>
        <begin position="279"/>
        <end position="345"/>
    </location>
</feature>
<accession>A0ABV7J4T4</accession>
<dbReference type="Proteomes" id="UP001595533">
    <property type="component" value="Unassembled WGS sequence"/>
</dbReference>
<dbReference type="Gene3D" id="2.40.50.100">
    <property type="match status" value="1"/>
</dbReference>
<dbReference type="PANTHER" id="PTHR30469">
    <property type="entry name" value="MULTIDRUG RESISTANCE PROTEIN MDTA"/>
    <property type="match status" value="1"/>
</dbReference>
<dbReference type="Pfam" id="PF25989">
    <property type="entry name" value="YknX_C"/>
    <property type="match status" value="1"/>
</dbReference>
<dbReference type="Gene3D" id="2.40.420.20">
    <property type="match status" value="1"/>
</dbReference>
<gene>
    <name evidence="5" type="ORF">ACFODZ_02850</name>
</gene>
<comment type="caution">
    <text evidence="5">The sequence shown here is derived from an EMBL/GenBank/DDBJ whole genome shotgun (WGS) entry which is preliminary data.</text>
</comment>
<comment type="similarity">
    <text evidence="1">Belongs to the membrane fusion protein (MFP) (TC 8.A.1) family.</text>
</comment>
<keyword evidence="3" id="KW-0732">Signal</keyword>
<dbReference type="RefSeq" id="WP_157892649.1">
    <property type="nucleotide sequence ID" value="NZ_JBHRTS010000001.1"/>
</dbReference>
<dbReference type="EMBL" id="JBHRTS010000001">
    <property type="protein sequence ID" value="MFC3193173.1"/>
    <property type="molecule type" value="Genomic_DNA"/>
</dbReference>
<dbReference type="Gene3D" id="1.10.287.470">
    <property type="entry name" value="Helix hairpin bin"/>
    <property type="match status" value="1"/>
</dbReference>
<dbReference type="NCBIfam" id="TIGR01730">
    <property type="entry name" value="RND_mfp"/>
    <property type="match status" value="1"/>
</dbReference>
<evidence type="ECO:0000313" key="5">
    <source>
        <dbReference type="EMBL" id="MFC3193173.1"/>
    </source>
</evidence>
<dbReference type="InterPro" id="IPR006143">
    <property type="entry name" value="RND_pump_MFP"/>
</dbReference>
<organism evidence="5 6">
    <name type="scientific">Marinicella sediminis</name>
    <dbReference type="NCBI Taxonomy" id="1792834"/>
    <lineage>
        <taxon>Bacteria</taxon>
        <taxon>Pseudomonadati</taxon>
        <taxon>Pseudomonadota</taxon>
        <taxon>Gammaproteobacteria</taxon>
        <taxon>Lysobacterales</taxon>
        <taxon>Marinicellaceae</taxon>
        <taxon>Marinicella</taxon>
    </lineage>
</organism>
<feature type="coiled-coil region" evidence="2">
    <location>
        <begin position="96"/>
        <end position="168"/>
    </location>
</feature>
<dbReference type="InterPro" id="IPR058637">
    <property type="entry name" value="YknX-like_C"/>
</dbReference>
<dbReference type="SUPFAM" id="SSF111369">
    <property type="entry name" value="HlyD-like secretion proteins"/>
    <property type="match status" value="1"/>
</dbReference>
<evidence type="ECO:0000256" key="3">
    <source>
        <dbReference type="SAM" id="SignalP"/>
    </source>
</evidence>
<evidence type="ECO:0000259" key="4">
    <source>
        <dbReference type="Pfam" id="PF25989"/>
    </source>
</evidence>
<feature type="signal peptide" evidence="3">
    <location>
        <begin position="1"/>
        <end position="23"/>
    </location>
</feature>
<keyword evidence="6" id="KW-1185">Reference proteome</keyword>
<evidence type="ECO:0000256" key="2">
    <source>
        <dbReference type="SAM" id="Coils"/>
    </source>
</evidence>
<dbReference type="Gene3D" id="2.40.30.170">
    <property type="match status" value="1"/>
</dbReference>
<protein>
    <submittedName>
        <fullName evidence="5">Efflux RND transporter periplasmic adaptor subunit</fullName>
    </submittedName>
</protein>